<protein>
    <submittedName>
        <fullName evidence="2">Uncharacterized protein</fullName>
    </submittedName>
</protein>
<evidence type="ECO:0000256" key="1">
    <source>
        <dbReference type="SAM" id="Phobius"/>
    </source>
</evidence>
<accession>A0A1W1E7R1</accession>
<feature type="transmembrane region" description="Helical" evidence="1">
    <location>
        <begin position="12"/>
        <end position="29"/>
    </location>
</feature>
<keyword evidence="1" id="KW-1133">Transmembrane helix</keyword>
<gene>
    <name evidence="2" type="ORF">MNB_SV-4-49</name>
</gene>
<organism evidence="2">
    <name type="scientific">hydrothermal vent metagenome</name>
    <dbReference type="NCBI Taxonomy" id="652676"/>
    <lineage>
        <taxon>unclassified sequences</taxon>
        <taxon>metagenomes</taxon>
        <taxon>ecological metagenomes</taxon>
    </lineage>
</organism>
<keyword evidence="1" id="KW-0812">Transmembrane</keyword>
<dbReference type="AlphaFoldDB" id="A0A1W1E7R1"/>
<dbReference type="EMBL" id="FPIB01000005">
    <property type="protein sequence ID" value="SFV89901.1"/>
    <property type="molecule type" value="Genomic_DNA"/>
</dbReference>
<proteinExistence type="predicted"/>
<evidence type="ECO:0000313" key="2">
    <source>
        <dbReference type="EMBL" id="SFV89901.1"/>
    </source>
</evidence>
<reference evidence="2" key="1">
    <citation type="submission" date="2016-10" db="EMBL/GenBank/DDBJ databases">
        <authorList>
            <person name="de Groot N.N."/>
        </authorList>
    </citation>
    <scope>NUCLEOTIDE SEQUENCE</scope>
</reference>
<keyword evidence="1" id="KW-0472">Membrane</keyword>
<name>A0A1W1E7R1_9ZZZZ</name>
<sequence length="55" mass="6655">MNNTYAKVFKLLILFWIIVIGFYVLNLLLKNFDTVQIVLHYIEAWMKRHILPLFS</sequence>